<dbReference type="EMBL" id="QNRR01000001">
    <property type="protein sequence ID" value="RBP47759.1"/>
    <property type="molecule type" value="Genomic_DNA"/>
</dbReference>
<accession>A0A366HVN5</accession>
<proteinExistence type="predicted"/>
<dbReference type="RefSeq" id="WP_113956670.1">
    <property type="nucleotide sequence ID" value="NZ_QNRR01000001.1"/>
</dbReference>
<reference evidence="1 2" key="1">
    <citation type="submission" date="2018-06" db="EMBL/GenBank/DDBJ databases">
        <title>Genomic Encyclopedia of Type Strains, Phase IV (KMG-IV): sequencing the most valuable type-strain genomes for metagenomic binning, comparative biology and taxonomic classification.</title>
        <authorList>
            <person name="Goeker M."/>
        </authorList>
    </citation>
    <scope>NUCLEOTIDE SEQUENCE [LARGE SCALE GENOMIC DNA]</scope>
    <source>
        <strain evidence="1 2">DSM 25532</strain>
    </source>
</reference>
<name>A0A366HVN5_9BACT</name>
<gene>
    <name evidence="1" type="ORF">DES53_101558</name>
</gene>
<keyword evidence="2" id="KW-1185">Reference proteome</keyword>
<organism evidence="1 2">
    <name type="scientific">Roseimicrobium gellanilyticum</name>
    <dbReference type="NCBI Taxonomy" id="748857"/>
    <lineage>
        <taxon>Bacteria</taxon>
        <taxon>Pseudomonadati</taxon>
        <taxon>Verrucomicrobiota</taxon>
        <taxon>Verrucomicrobiia</taxon>
        <taxon>Verrucomicrobiales</taxon>
        <taxon>Verrucomicrobiaceae</taxon>
        <taxon>Roseimicrobium</taxon>
    </lineage>
</organism>
<dbReference type="AlphaFoldDB" id="A0A366HVN5"/>
<protein>
    <submittedName>
        <fullName evidence="1">Uncharacterized protein</fullName>
    </submittedName>
</protein>
<evidence type="ECO:0000313" key="2">
    <source>
        <dbReference type="Proteomes" id="UP000253426"/>
    </source>
</evidence>
<sequence length="69" mass="8450">MEPTPENIQAFRQARWRVRFSAHLIALHEGMSDRESIYWCDEREEYLTRHAHAKQSFAIFPREWSRLYP</sequence>
<dbReference type="Proteomes" id="UP000253426">
    <property type="component" value="Unassembled WGS sequence"/>
</dbReference>
<evidence type="ECO:0000313" key="1">
    <source>
        <dbReference type="EMBL" id="RBP47759.1"/>
    </source>
</evidence>
<comment type="caution">
    <text evidence="1">The sequence shown here is derived from an EMBL/GenBank/DDBJ whole genome shotgun (WGS) entry which is preliminary data.</text>
</comment>